<dbReference type="InterPro" id="IPR009078">
    <property type="entry name" value="Ferritin-like_SF"/>
</dbReference>
<dbReference type="RefSeq" id="WP_114646672.1">
    <property type="nucleotide sequence ID" value="NZ_QQNH01000023.1"/>
</dbReference>
<sequence length="171" mass="18987">MKRDDEAFLALAAGLRNAHAMEKQALSVLKPQAARIDDYPDMQARIARHIAETEGQIERLDAAFALVGEKRSGLRDMVLSLGGAMAALGHIAADDEVLKDVFANYAFEHYEIAAYKSLIQISDRLGLANVALLLRQNLDEEERMAQWLDEHVGLVTEQYLALREAEPSGRL</sequence>
<gene>
    <name evidence="1" type="ORF">DVH29_13070</name>
</gene>
<name>A0A369W2C4_9HYPH</name>
<protein>
    <submittedName>
        <fullName evidence="1">Ferritin-like domain-containing protein</fullName>
    </submittedName>
</protein>
<dbReference type="Proteomes" id="UP000253759">
    <property type="component" value="Unassembled WGS sequence"/>
</dbReference>
<dbReference type="PANTHER" id="PTHR30565:SF9">
    <property type="entry name" value="PROTEIN YCIF"/>
    <property type="match status" value="1"/>
</dbReference>
<dbReference type="SUPFAM" id="SSF47240">
    <property type="entry name" value="Ferritin-like"/>
    <property type="match status" value="1"/>
</dbReference>
<dbReference type="OrthoDB" id="7273732at2"/>
<proteinExistence type="predicted"/>
<dbReference type="InterPro" id="IPR047114">
    <property type="entry name" value="YciF"/>
</dbReference>
<organism evidence="1 2">
    <name type="scientific">Pelagibacterium lacus</name>
    <dbReference type="NCBI Taxonomy" id="2282655"/>
    <lineage>
        <taxon>Bacteria</taxon>
        <taxon>Pseudomonadati</taxon>
        <taxon>Pseudomonadota</taxon>
        <taxon>Alphaproteobacteria</taxon>
        <taxon>Hyphomicrobiales</taxon>
        <taxon>Devosiaceae</taxon>
        <taxon>Pelagibacterium</taxon>
    </lineage>
</organism>
<dbReference type="PANTHER" id="PTHR30565">
    <property type="entry name" value="PROTEIN YCIF"/>
    <property type="match status" value="1"/>
</dbReference>
<comment type="caution">
    <text evidence="1">The sequence shown here is derived from an EMBL/GenBank/DDBJ whole genome shotgun (WGS) entry which is preliminary data.</text>
</comment>
<dbReference type="AlphaFoldDB" id="A0A369W2C4"/>
<dbReference type="InterPro" id="IPR010287">
    <property type="entry name" value="DUF892_YciF-like"/>
</dbReference>
<accession>A0A369W2C4</accession>
<keyword evidence="2" id="KW-1185">Reference proteome</keyword>
<evidence type="ECO:0000313" key="2">
    <source>
        <dbReference type="Proteomes" id="UP000253759"/>
    </source>
</evidence>
<reference evidence="2" key="1">
    <citation type="submission" date="2018-07" db="EMBL/GenBank/DDBJ databases">
        <authorList>
            <person name="Liu B.-T."/>
            <person name="Du Z."/>
        </authorList>
    </citation>
    <scope>NUCLEOTIDE SEQUENCE [LARGE SCALE GENOMIC DNA]</scope>
    <source>
        <strain evidence="2">XYN52</strain>
    </source>
</reference>
<dbReference type="InterPro" id="IPR012347">
    <property type="entry name" value="Ferritin-like"/>
</dbReference>
<dbReference type="EMBL" id="QQNH01000023">
    <property type="protein sequence ID" value="RDE08097.1"/>
    <property type="molecule type" value="Genomic_DNA"/>
</dbReference>
<evidence type="ECO:0000313" key="1">
    <source>
        <dbReference type="EMBL" id="RDE08097.1"/>
    </source>
</evidence>
<dbReference type="Pfam" id="PF05974">
    <property type="entry name" value="DUF892"/>
    <property type="match status" value="1"/>
</dbReference>
<dbReference type="Gene3D" id="1.20.1260.10">
    <property type="match status" value="1"/>
</dbReference>